<reference evidence="5" key="1">
    <citation type="submission" date="2021-06" db="EMBL/GenBank/DDBJ databases">
        <authorList>
            <consortium name="Wellcome Sanger Institute Data Sharing"/>
        </authorList>
    </citation>
    <scope>NUCLEOTIDE SEQUENCE [LARGE SCALE GENOMIC DNA]</scope>
</reference>
<evidence type="ECO:0000256" key="1">
    <source>
        <dbReference type="ARBA" id="ARBA00006995"/>
    </source>
</evidence>
<evidence type="ECO:0000256" key="3">
    <source>
        <dbReference type="ARBA" id="ARBA00022737"/>
    </source>
</evidence>
<comment type="similarity">
    <text evidence="1">Belongs to the TTC36 family.</text>
</comment>
<dbReference type="GO" id="GO:0006570">
    <property type="term" value="P:tyrosine metabolic process"/>
    <property type="evidence" value="ECO:0007669"/>
    <property type="project" value="TreeGrafter"/>
</dbReference>
<reference evidence="5" key="2">
    <citation type="submission" date="2025-08" db="UniProtKB">
        <authorList>
            <consortium name="Ensembl"/>
        </authorList>
    </citation>
    <scope>IDENTIFICATION</scope>
</reference>
<keyword evidence="4" id="KW-0802">TPR repeat</keyword>
<dbReference type="PANTHER" id="PTHR21405:SF0">
    <property type="entry name" value="TETRATRICOPEPTIDE REPEAT PROTEIN 36"/>
    <property type="match status" value="1"/>
</dbReference>
<dbReference type="InterPro" id="IPR011990">
    <property type="entry name" value="TPR-like_helical_dom_sf"/>
</dbReference>
<dbReference type="Proteomes" id="UP000694620">
    <property type="component" value="Chromosome 9"/>
</dbReference>
<evidence type="ECO:0000313" key="6">
    <source>
        <dbReference type="Proteomes" id="UP000694620"/>
    </source>
</evidence>
<evidence type="ECO:0000313" key="5">
    <source>
        <dbReference type="Ensembl" id="ENSECRP00000019572.1"/>
    </source>
</evidence>
<protein>
    <recommendedName>
        <fullName evidence="2">Tetratricopeptide repeat protein 36</fullName>
    </recommendedName>
</protein>
<dbReference type="SUPFAM" id="SSF48452">
    <property type="entry name" value="TPR-like"/>
    <property type="match status" value="1"/>
</dbReference>
<name>A0A8C4SNE3_ERPCA</name>
<dbReference type="AlphaFoldDB" id="A0A8C4SNE3"/>
<reference evidence="5" key="3">
    <citation type="submission" date="2025-09" db="UniProtKB">
        <authorList>
            <consortium name="Ensembl"/>
        </authorList>
    </citation>
    <scope>IDENTIFICATION</scope>
</reference>
<keyword evidence="6" id="KW-1185">Reference proteome</keyword>
<dbReference type="InterPro" id="IPR038906">
    <property type="entry name" value="TTC36"/>
</dbReference>
<keyword evidence="3" id="KW-0677">Repeat</keyword>
<proteinExistence type="inferred from homology"/>
<sequence>MATENDQAVLRSIFNPDCPFGDDLGETCEPLRDEDSSFDPEVLRRVHDLEVRGVKAAESGDLHSALLLFSEAIEILPDWASAYNNRAQARRLDGDTAGALEDLECAIALSGGTGLTGCQALVQRGLLHKLLHEEDAALCDFQRAARLGSSFARQQALLLNPYAALCNNMLSQVFHKLRNPQAPEKA</sequence>
<accession>A0A8C4SNE3</accession>
<dbReference type="OrthoDB" id="539634at2759"/>
<organism evidence="5 6">
    <name type="scientific">Erpetoichthys calabaricus</name>
    <name type="common">Rope fish</name>
    <name type="synonym">Calamoichthys calabaricus</name>
    <dbReference type="NCBI Taxonomy" id="27687"/>
    <lineage>
        <taxon>Eukaryota</taxon>
        <taxon>Metazoa</taxon>
        <taxon>Chordata</taxon>
        <taxon>Craniata</taxon>
        <taxon>Vertebrata</taxon>
        <taxon>Euteleostomi</taxon>
        <taxon>Actinopterygii</taxon>
        <taxon>Polypteriformes</taxon>
        <taxon>Polypteridae</taxon>
        <taxon>Erpetoichthys</taxon>
    </lineage>
</organism>
<dbReference type="Gene3D" id="1.25.40.10">
    <property type="entry name" value="Tetratricopeptide repeat domain"/>
    <property type="match status" value="1"/>
</dbReference>
<dbReference type="InterPro" id="IPR019734">
    <property type="entry name" value="TPR_rpt"/>
</dbReference>
<dbReference type="GeneID" id="114656894"/>
<evidence type="ECO:0000256" key="4">
    <source>
        <dbReference type="ARBA" id="ARBA00022803"/>
    </source>
</evidence>
<dbReference type="CTD" id="143941"/>
<dbReference type="SMART" id="SM00028">
    <property type="entry name" value="TPR"/>
    <property type="match status" value="3"/>
</dbReference>
<evidence type="ECO:0000256" key="2">
    <source>
        <dbReference type="ARBA" id="ARBA00019994"/>
    </source>
</evidence>
<dbReference type="Ensembl" id="ENSECRT00000019968.1">
    <property type="protein sequence ID" value="ENSECRP00000019572.1"/>
    <property type="gene ID" value="ENSECRG00000013088.1"/>
</dbReference>
<dbReference type="PANTHER" id="PTHR21405">
    <property type="entry name" value="CDNA SEQUENCE BC021608"/>
    <property type="match status" value="1"/>
</dbReference>
<dbReference type="GeneTree" id="ENSGT00390000007968"/>
<gene>
    <name evidence="5" type="primary">TTC36</name>
    <name evidence="5" type="synonym">ttc36</name>
</gene>
<dbReference type="FunFam" id="1.25.40.10:FF:000213">
    <property type="entry name" value="Tetratricopeptide repeat domain 36"/>
    <property type="match status" value="1"/>
</dbReference>
<dbReference type="RefSeq" id="XP_028664326.1">
    <property type="nucleotide sequence ID" value="XM_028808493.2"/>
</dbReference>